<comment type="similarity">
    <text evidence="1">Belongs to the plant acyltransferase family.</text>
</comment>
<dbReference type="GO" id="GO:0016746">
    <property type="term" value="F:acyltransferase activity"/>
    <property type="evidence" value="ECO:0007669"/>
    <property type="project" value="UniProtKB-KW"/>
</dbReference>
<keyword evidence="3" id="KW-0012">Acyltransferase</keyword>
<dbReference type="EMBL" id="JAUHHV010000012">
    <property type="protein sequence ID" value="KAK1406668.1"/>
    <property type="molecule type" value="Genomic_DNA"/>
</dbReference>
<evidence type="ECO:0000313" key="5">
    <source>
        <dbReference type="Proteomes" id="UP001229421"/>
    </source>
</evidence>
<dbReference type="Gene3D" id="3.30.559.10">
    <property type="entry name" value="Chloramphenicol acetyltransferase-like domain"/>
    <property type="match status" value="2"/>
</dbReference>
<dbReference type="PANTHER" id="PTHR31623:SF110">
    <property type="entry name" value="VINORINE SYNTHASE-LIKE"/>
    <property type="match status" value="1"/>
</dbReference>
<protein>
    <submittedName>
        <fullName evidence="4">Uncharacterized protein</fullName>
    </submittedName>
</protein>
<dbReference type="PANTHER" id="PTHR31623">
    <property type="entry name" value="F21J9.9"/>
    <property type="match status" value="1"/>
</dbReference>
<name>A0AAD8NG32_TARER</name>
<keyword evidence="5" id="KW-1185">Reference proteome</keyword>
<proteinExistence type="inferred from homology"/>
<evidence type="ECO:0000256" key="1">
    <source>
        <dbReference type="ARBA" id="ARBA00009861"/>
    </source>
</evidence>
<gene>
    <name evidence="4" type="ORF">QVD17_42176</name>
</gene>
<accession>A0AAD8NG32</accession>
<evidence type="ECO:0000256" key="2">
    <source>
        <dbReference type="ARBA" id="ARBA00022679"/>
    </source>
</evidence>
<organism evidence="4 5">
    <name type="scientific">Tagetes erecta</name>
    <name type="common">African marigold</name>
    <dbReference type="NCBI Taxonomy" id="13708"/>
    <lineage>
        <taxon>Eukaryota</taxon>
        <taxon>Viridiplantae</taxon>
        <taxon>Streptophyta</taxon>
        <taxon>Embryophyta</taxon>
        <taxon>Tracheophyta</taxon>
        <taxon>Spermatophyta</taxon>
        <taxon>Magnoliopsida</taxon>
        <taxon>eudicotyledons</taxon>
        <taxon>Gunneridae</taxon>
        <taxon>Pentapetalae</taxon>
        <taxon>asterids</taxon>
        <taxon>campanulids</taxon>
        <taxon>Asterales</taxon>
        <taxon>Asteraceae</taxon>
        <taxon>Asteroideae</taxon>
        <taxon>Heliantheae alliance</taxon>
        <taxon>Tageteae</taxon>
        <taxon>Tagetes</taxon>
    </lineage>
</organism>
<keyword evidence="2" id="KW-0808">Transferase</keyword>
<reference evidence="4" key="1">
    <citation type="journal article" date="2023" name="bioRxiv">
        <title>Improved chromosome-level genome assembly for marigold (Tagetes erecta).</title>
        <authorList>
            <person name="Jiang F."/>
            <person name="Yuan L."/>
            <person name="Wang S."/>
            <person name="Wang H."/>
            <person name="Xu D."/>
            <person name="Wang A."/>
            <person name="Fan W."/>
        </authorList>
    </citation>
    <scope>NUCLEOTIDE SEQUENCE</scope>
    <source>
        <strain evidence="4">WSJ</strain>
        <tissue evidence="4">Leaf</tissue>
    </source>
</reference>
<comment type="caution">
    <text evidence="4">The sequence shown here is derived from an EMBL/GenBank/DDBJ whole genome shotgun (WGS) entry which is preliminary data.</text>
</comment>
<dbReference type="Pfam" id="PF02458">
    <property type="entry name" value="Transferase"/>
    <property type="match status" value="1"/>
</dbReference>
<evidence type="ECO:0000256" key="3">
    <source>
        <dbReference type="ARBA" id="ARBA00023315"/>
    </source>
</evidence>
<dbReference type="Proteomes" id="UP001229421">
    <property type="component" value="Unassembled WGS sequence"/>
</dbReference>
<dbReference type="InterPro" id="IPR023213">
    <property type="entry name" value="CAT-like_dom_sf"/>
</dbReference>
<sequence length="445" mass="49558">MEVEIICKESIKPSSPTPPHLKIFNLCILDQLIITPYAPIILYYPNHNHDNIYQALQRSLVLKKSLSETLTQFYPLAGTIKNHLTIHCNDVGANYVLALVRGRLDGFLRNPDYRMINKFLPFEPSYDESSAGGRVTHVQVNIFKCGGIAIGLCVSHKILDGTAAYTFLKAWANMACGTKEVIYPNLSAPSIFPAKSMWLRDKINVLSQSVVKEGKCSTKRFVFGSNAIAMLKTEASRNGVKRPTRVEVVTSLIWKCAIVASKKAFGFQKTSQLTHMVNLRKKLAINMSRDLICNMIWISNAVCKASDEPTLHGLVNKLHDSIARIDDEFVKKAQGEEGYVALQKSLQELGETGSIRPLDNYNFTSWCNMGFYDIDFGWGKPSWVSGYIGDGVPVFMNLVTLMDTKCGGGIEAWVSLDEEEMKILQCNPELLAYATQDPSPLANDS</sequence>
<dbReference type="AlphaFoldDB" id="A0AAD8NG32"/>
<evidence type="ECO:0000313" key="4">
    <source>
        <dbReference type="EMBL" id="KAK1406668.1"/>
    </source>
</evidence>